<dbReference type="AlphaFoldDB" id="A0A3B0MRS2"/>
<proteinExistence type="predicted"/>
<evidence type="ECO:0000313" key="2">
    <source>
        <dbReference type="Proteomes" id="UP000272908"/>
    </source>
</evidence>
<protein>
    <submittedName>
        <fullName evidence="1">Uncharacterized protein</fullName>
    </submittedName>
</protein>
<gene>
    <name evidence="1" type="ORF">ROE7235_00402</name>
</gene>
<dbReference type="Proteomes" id="UP000272908">
    <property type="component" value="Unassembled WGS sequence"/>
</dbReference>
<accession>A0A3B0MRS2</accession>
<evidence type="ECO:0000313" key="1">
    <source>
        <dbReference type="EMBL" id="SUZ30676.1"/>
    </source>
</evidence>
<dbReference type="OrthoDB" id="7861917at2"/>
<reference evidence="2" key="1">
    <citation type="submission" date="2018-08" db="EMBL/GenBank/DDBJ databases">
        <authorList>
            <person name="Rodrigo-Torres L."/>
            <person name="Arahal R. D."/>
            <person name="Lucena T."/>
        </authorList>
    </citation>
    <scope>NUCLEOTIDE SEQUENCE [LARGE SCALE GENOMIC DNA]</scope>
    <source>
        <strain evidence="2">CECT 7235</strain>
    </source>
</reference>
<keyword evidence="2" id="KW-1185">Reference proteome</keyword>
<organism evidence="1 2">
    <name type="scientific">Roseinatronobacter ekhonensis</name>
    <dbReference type="NCBI Taxonomy" id="254356"/>
    <lineage>
        <taxon>Bacteria</taxon>
        <taxon>Pseudomonadati</taxon>
        <taxon>Pseudomonadota</taxon>
        <taxon>Alphaproteobacteria</taxon>
        <taxon>Rhodobacterales</taxon>
        <taxon>Paracoccaceae</taxon>
        <taxon>Roseinatronobacter</taxon>
    </lineage>
</organism>
<sequence>MATRIIALVFLGLFLAFIAVMASVTLFVKDPLPIVGPNQRLVLETVEIAPPLRAEIAVDGDFKALVSVSPLDDVRRVRLRPAGGNDVALEQQGELAEAQFTRTGRWELVLDAGGTQEVLAFVLRD</sequence>
<dbReference type="EMBL" id="UIHC01000003">
    <property type="protein sequence ID" value="SUZ30676.1"/>
    <property type="molecule type" value="Genomic_DNA"/>
</dbReference>
<dbReference type="RefSeq" id="WP_121092991.1">
    <property type="nucleotide sequence ID" value="NZ_UIHC01000003.1"/>
</dbReference>
<name>A0A3B0MRS2_9RHOB</name>